<reference evidence="1" key="1">
    <citation type="journal article" date="2015" name="Nature">
        <title>Complex archaea that bridge the gap between prokaryotes and eukaryotes.</title>
        <authorList>
            <person name="Spang A."/>
            <person name="Saw J.H."/>
            <person name="Jorgensen S.L."/>
            <person name="Zaremba-Niedzwiedzka K."/>
            <person name="Martijn J."/>
            <person name="Lind A.E."/>
            <person name="van Eijk R."/>
            <person name="Schleper C."/>
            <person name="Guy L."/>
            <person name="Ettema T.J."/>
        </authorList>
    </citation>
    <scope>NUCLEOTIDE SEQUENCE</scope>
</reference>
<name>A0A0F9CVT9_9ZZZZ</name>
<proteinExistence type="predicted"/>
<dbReference type="AlphaFoldDB" id="A0A0F9CVT9"/>
<sequence length="53" mass="6263">MRVKSKCQNCQVKEDCLRYFPEHEELTPSKYCKFIVMHKKRQSGATDKEAQGK</sequence>
<comment type="caution">
    <text evidence="1">The sequence shown here is derived from an EMBL/GenBank/DDBJ whole genome shotgun (WGS) entry which is preliminary data.</text>
</comment>
<dbReference type="EMBL" id="LAZR01042348">
    <property type="protein sequence ID" value="KKL09736.1"/>
    <property type="molecule type" value="Genomic_DNA"/>
</dbReference>
<evidence type="ECO:0000313" key="1">
    <source>
        <dbReference type="EMBL" id="KKL09736.1"/>
    </source>
</evidence>
<gene>
    <name evidence="1" type="ORF">LCGC14_2562890</name>
</gene>
<organism evidence="1">
    <name type="scientific">marine sediment metagenome</name>
    <dbReference type="NCBI Taxonomy" id="412755"/>
    <lineage>
        <taxon>unclassified sequences</taxon>
        <taxon>metagenomes</taxon>
        <taxon>ecological metagenomes</taxon>
    </lineage>
</organism>
<accession>A0A0F9CVT9</accession>
<protein>
    <submittedName>
        <fullName evidence="1">Uncharacterized protein</fullName>
    </submittedName>
</protein>